<feature type="compositionally biased region" description="Gly residues" evidence="7">
    <location>
        <begin position="1469"/>
        <end position="1481"/>
    </location>
</feature>
<evidence type="ECO:0000256" key="3">
    <source>
        <dbReference type="ARBA" id="ARBA00022741"/>
    </source>
</evidence>
<dbReference type="PANTHER" id="PTHR44329">
    <property type="entry name" value="SERINE/THREONINE-PROTEIN KINASE TNNI3K-RELATED"/>
    <property type="match status" value="1"/>
</dbReference>
<keyword evidence="4" id="KW-0418">Kinase</keyword>
<evidence type="ECO:0000256" key="7">
    <source>
        <dbReference type="SAM" id="MobiDB-lite"/>
    </source>
</evidence>
<feature type="region of interest" description="Disordered" evidence="7">
    <location>
        <begin position="625"/>
        <end position="648"/>
    </location>
</feature>
<dbReference type="Proteomes" id="UP000006906">
    <property type="component" value="Chromosome 13"/>
</dbReference>
<dbReference type="InterPro" id="IPR011009">
    <property type="entry name" value="Kinase-like_dom_sf"/>
</dbReference>
<feature type="region of interest" description="Disordered" evidence="7">
    <location>
        <begin position="887"/>
        <end position="935"/>
    </location>
</feature>
<feature type="compositionally biased region" description="Gly residues" evidence="7">
    <location>
        <begin position="216"/>
        <end position="225"/>
    </location>
</feature>
<dbReference type="PROSITE" id="PS50011">
    <property type="entry name" value="PROTEIN_KINASE_DOM"/>
    <property type="match status" value="1"/>
</dbReference>
<dbReference type="Gramene" id="PNW74207">
    <property type="protein sequence ID" value="PNW74207"/>
    <property type="gene ID" value="CHLRE_13g589500v5"/>
</dbReference>
<sequence length="1523" mass="153123">MAGHNCDQLRLSLSGLTALAFLAFCAVKVEAWGYHGARSLPGLGRRVVAGTSFDLLSALEDPSIDRIVLTGDLVLDKRVFSSDSEQHVFPLHIRRNVTIKSILTSEAFASLDFRYLSGKLHLAPGVWLTIYRLRVRGLTASCAPTFPFVTVSQGAGVVFRDCVLHRLACLPMDMVYESIIHGGEVSHGDGSGQKLREGAGKLAPPPPPGHSAAAGRAGGGGGGSRVKGSGEDSAGEERGTAAVTLGPTEVELVQRYCFSAVQGGRYCRPQALQLHRYVYATPVPTALLQPPQSGAAAVAPTGAAAVAGADGAAVVADPVPVGTAGPGGAAATAAAAAAAAATAAAFTLVAEDTVMVCDHPVSAACVRDNGPEFCVKREIAARLAAEERQSSSLAAAVGATVAVTAMAVGWWVLAARRRSRKAAAAAAEEEAAAAQEQQRLWAHSAAVAAGESGGTEVQQALEVLLRQLAVAGDSAAPSASAAPSTSGDGRFVRMSGSSNSRTTSRNPSRTVSRTSTRNPLDAGAGGGAAAAASGLAGPTSSSVFSAVSQTTSANQHAALALALAPANNSNSRSSAALGTGGGSGAPPSAVSVAAAALAAAVANANANANTGSGAGTGAAAQVVKRSSGRTGATQSVPTSGATSGTGVGGAAATVPYAPHDSVAPIDPAMLLAADRLGRRMHAQGGKGEVASPNANTQGMSANSHTTATPATATSADADELAALVGATARSSAGGLLKPAAIETQERIESLRRSMRSEGPAIPLSPVGVGGGGSSSWYGSSGGTDDLEITDLLGAGTFGKVFKGFWHGTLVAVKHMVFPRGVLLAGAAVGGTGGGGGLGGKPGAGGGAAGAVQLQLERMAAMEAAISTSLSHPNVVQTYTWRVTPLGDAAQPHDARHHPASAPRPGLGVGPGAGQGPALRRSTVSGVGSAGTASVEAQTQEALPPLALAGQRQQRASDTGPQQGPGSPLAWRSLPGGGGVAGEAGARGPPLPPRHHSGEGQQQGGQGAQWGAVASQQQQQQQQQEGHAEPCLHSNAAALEKGFELCLILELCDMGSLRDHLARGGFRCTHDHGSVDHGAVLDLAMDVARAMSYLHSKNIVHSDLKSRNVLLKSLSGPPGSHGRCCPLVAKVSDFGLAFKMEGEETHVSGMYQGTLAWSAPELLMEGRVSKAADVYSFGVLLWEMYTCGEAFKGIPRPLLAGKVVEGLRPDFPPETPPEYMRLAAACWGHDPAQRPSFDQVVRELACMRAAWAGGRPPTGQLGSVSAQVQRRDSLARVSASRVTSARGTAGGPPPPTHALQLLQVANLSSGGNNKRSSGRDGGAEANGGGGASPGPWAEQPRANHLLDEGNSHDGHDGTSREVPGQEWIGAGDGDGAGESEDSRRRPLPLPLLTTALGSTGTGVGDGSGVARPLKQQLLSPPGGAAAVAALRLKGASVRRRTRQGHQSAAGEGVRMLSAKDASANSDAGGSYTGSGGPDGSEGGPRALLGVGLDTADLIDKELLVVGGGGGTGTGTFDDSSMWGL</sequence>
<dbReference type="GO" id="GO:0005524">
    <property type="term" value="F:ATP binding"/>
    <property type="evidence" value="ECO:0007669"/>
    <property type="project" value="UniProtKB-UniRule"/>
</dbReference>
<dbReference type="InParanoid" id="A0A2K3D107"/>
<feature type="compositionally biased region" description="Polar residues" evidence="7">
    <location>
        <begin position="950"/>
        <end position="964"/>
    </location>
</feature>
<dbReference type="EMBL" id="CM008974">
    <property type="protein sequence ID" value="PNW74207.1"/>
    <property type="molecule type" value="Genomic_DNA"/>
</dbReference>
<dbReference type="GO" id="GO:0007165">
    <property type="term" value="P:signal transduction"/>
    <property type="evidence" value="ECO:0000318"/>
    <property type="project" value="GO_Central"/>
</dbReference>
<dbReference type="SUPFAM" id="SSF56112">
    <property type="entry name" value="Protein kinase-like (PK-like)"/>
    <property type="match status" value="1"/>
</dbReference>
<keyword evidence="5 6" id="KW-0067">ATP-binding</keyword>
<dbReference type="GeneID" id="5725726"/>
<feature type="binding site" evidence="6">
    <location>
        <position position="813"/>
    </location>
    <ligand>
        <name>ATP</name>
        <dbReference type="ChEBI" id="CHEBI:30616"/>
    </ligand>
</feature>
<feature type="region of interest" description="Disordered" evidence="7">
    <location>
        <begin position="186"/>
        <end position="242"/>
    </location>
</feature>
<evidence type="ECO:0000313" key="11">
    <source>
        <dbReference type="Proteomes" id="UP000006906"/>
    </source>
</evidence>
<dbReference type="InterPro" id="IPR008271">
    <property type="entry name" value="Ser/Thr_kinase_AS"/>
</dbReference>
<feature type="region of interest" description="Disordered" evidence="7">
    <location>
        <begin position="681"/>
        <end position="711"/>
    </location>
</feature>
<dbReference type="InterPro" id="IPR017441">
    <property type="entry name" value="Protein_kinase_ATP_BS"/>
</dbReference>
<accession>A0A2K3D107</accession>
<dbReference type="InterPro" id="IPR001245">
    <property type="entry name" value="Ser-Thr/Tyr_kinase_cat_dom"/>
</dbReference>
<evidence type="ECO:0000256" key="4">
    <source>
        <dbReference type="ARBA" id="ARBA00022777"/>
    </source>
</evidence>
<reference evidence="10 11" key="1">
    <citation type="journal article" date="2007" name="Science">
        <title>The Chlamydomonas genome reveals the evolution of key animal and plant functions.</title>
        <authorList>
            <person name="Merchant S.S."/>
            <person name="Prochnik S.E."/>
            <person name="Vallon O."/>
            <person name="Harris E.H."/>
            <person name="Karpowicz S.J."/>
            <person name="Witman G.B."/>
            <person name="Terry A."/>
            <person name="Salamov A."/>
            <person name="Fritz-Laylin L.K."/>
            <person name="Marechal-Drouard L."/>
            <person name="Marshall W.F."/>
            <person name="Qu L.H."/>
            <person name="Nelson D.R."/>
            <person name="Sanderfoot A.A."/>
            <person name="Spalding M.H."/>
            <person name="Kapitonov V.V."/>
            <person name="Ren Q."/>
            <person name="Ferris P."/>
            <person name="Lindquist E."/>
            <person name="Shapiro H."/>
            <person name="Lucas S.M."/>
            <person name="Grimwood J."/>
            <person name="Schmutz J."/>
            <person name="Cardol P."/>
            <person name="Cerutti H."/>
            <person name="Chanfreau G."/>
            <person name="Chen C.L."/>
            <person name="Cognat V."/>
            <person name="Croft M.T."/>
            <person name="Dent R."/>
            <person name="Dutcher S."/>
            <person name="Fernandez E."/>
            <person name="Fukuzawa H."/>
            <person name="Gonzalez-Ballester D."/>
            <person name="Gonzalez-Halphen D."/>
            <person name="Hallmann A."/>
            <person name="Hanikenne M."/>
            <person name="Hippler M."/>
            <person name="Inwood W."/>
            <person name="Jabbari K."/>
            <person name="Kalanon M."/>
            <person name="Kuras R."/>
            <person name="Lefebvre P.A."/>
            <person name="Lemaire S.D."/>
            <person name="Lobanov A.V."/>
            <person name="Lohr M."/>
            <person name="Manuell A."/>
            <person name="Meier I."/>
            <person name="Mets L."/>
            <person name="Mittag M."/>
            <person name="Mittelmeier T."/>
            <person name="Moroney J.V."/>
            <person name="Moseley J."/>
            <person name="Napoli C."/>
            <person name="Nedelcu A.M."/>
            <person name="Niyogi K."/>
            <person name="Novoselov S.V."/>
            <person name="Paulsen I.T."/>
            <person name="Pazour G."/>
            <person name="Purton S."/>
            <person name="Ral J.P."/>
            <person name="Riano-Pachon D.M."/>
            <person name="Riekhof W."/>
            <person name="Rymarquis L."/>
            <person name="Schroda M."/>
            <person name="Stern D."/>
            <person name="Umen J."/>
            <person name="Willows R."/>
            <person name="Wilson N."/>
            <person name="Zimmer S.L."/>
            <person name="Allmer J."/>
            <person name="Balk J."/>
            <person name="Bisova K."/>
            <person name="Chen C.J."/>
            <person name="Elias M."/>
            <person name="Gendler K."/>
            <person name="Hauser C."/>
            <person name="Lamb M.R."/>
            <person name="Ledford H."/>
            <person name="Long J.C."/>
            <person name="Minagawa J."/>
            <person name="Page M.D."/>
            <person name="Pan J."/>
            <person name="Pootakham W."/>
            <person name="Roje S."/>
            <person name="Rose A."/>
            <person name="Stahlberg E."/>
            <person name="Terauchi A.M."/>
            <person name="Yang P."/>
            <person name="Ball S."/>
            <person name="Bowler C."/>
            <person name="Dieckmann C.L."/>
            <person name="Gladyshev V.N."/>
            <person name="Green P."/>
            <person name="Jorgensen R."/>
            <person name="Mayfield S."/>
            <person name="Mueller-Roeber B."/>
            <person name="Rajamani S."/>
            <person name="Sayre R.T."/>
            <person name="Brokstein P."/>
            <person name="Dubchak I."/>
            <person name="Goodstein D."/>
            <person name="Hornick L."/>
            <person name="Huang Y.W."/>
            <person name="Jhaveri J."/>
            <person name="Luo Y."/>
            <person name="Martinez D."/>
            <person name="Ngau W.C."/>
            <person name="Otillar B."/>
            <person name="Poliakov A."/>
            <person name="Porter A."/>
            <person name="Szajkowski L."/>
            <person name="Werner G."/>
            <person name="Zhou K."/>
            <person name="Grigoriev I.V."/>
            <person name="Rokhsar D.S."/>
            <person name="Grossman A.R."/>
        </authorList>
    </citation>
    <scope>NUCLEOTIDE SEQUENCE [LARGE SCALE GENOMIC DNA]</scope>
    <source>
        <strain evidence="11">CC-503</strain>
    </source>
</reference>
<keyword evidence="1" id="KW-0723">Serine/threonine-protein kinase</keyword>
<dbReference type="PRINTS" id="PR00109">
    <property type="entry name" value="TYRKINASE"/>
</dbReference>
<dbReference type="KEGG" id="cre:CHLRE_13g589500v5"/>
<dbReference type="PANTHER" id="PTHR44329:SF214">
    <property type="entry name" value="PROTEIN KINASE DOMAIN-CONTAINING PROTEIN"/>
    <property type="match status" value="1"/>
</dbReference>
<feature type="compositionally biased region" description="Low complexity" evidence="7">
    <location>
        <begin position="1008"/>
        <end position="1024"/>
    </location>
</feature>
<feature type="compositionally biased region" description="Polar residues" evidence="7">
    <location>
        <begin position="921"/>
        <end position="935"/>
    </location>
</feature>
<keyword evidence="11" id="KW-1185">Reference proteome</keyword>
<dbReference type="PROSITE" id="PS00107">
    <property type="entry name" value="PROTEIN_KINASE_ATP"/>
    <property type="match status" value="1"/>
</dbReference>
<feature type="compositionally biased region" description="Basic and acidic residues" evidence="7">
    <location>
        <begin position="1343"/>
        <end position="1358"/>
    </location>
</feature>
<keyword evidence="8" id="KW-0472">Membrane</keyword>
<dbReference type="OrthoDB" id="546826at2759"/>
<dbReference type="GO" id="GO:0004674">
    <property type="term" value="F:protein serine/threonine kinase activity"/>
    <property type="evidence" value="ECO:0000318"/>
    <property type="project" value="GO_Central"/>
</dbReference>
<evidence type="ECO:0000259" key="9">
    <source>
        <dbReference type="PROSITE" id="PS50011"/>
    </source>
</evidence>
<dbReference type="Pfam" id="PF07714">
    <property type="entry name" value="PK_Tyr_Ser-Thr"/>
    <property type="match status" value="1"/>
</dbReference>
<evidence type="ECO:0000256" key="8">
    <source>
        <dbReference type="SAM" id="Phobius"/>
    </source>
</evidence>
<evidence type="ECO:0000313" key="10">
    <source>
        <dbReference type="EMBL" id="PNW74207.1"/>
    </source>
</evidence>
<feature type="domain" description="Protein kinase" evidence="9">
    <location>
        <begin position="786"/>
        <end position="1251"/>
    </location>
</feature>
<feature type="region of interest" description="Disordered" evidence="7">
    <location>
        <begin position="475"/>
        <end position="532"/>
    </location>
</feature>
<keyword evidence="3 6" id="KW-0547">Nucleotide-binding</keyword>
<keyword evidence="8" id="KW-1133">Transmembrane helix</keyword>
<feature type="region of interest" description="Disordered" evidence="7">
    <location>
        <begin position="569"/>
        <end position="588"/>
    </location>
</feature>
<keyword evidence="2" id="KW-0808">Transferase</keyword>
<feature type="region of interest" description="Disordered" evidence="7">
    <location>
        <begin position="1435"/>
        <end position="1486"/>
    </location>
</feature>
<feature type="compositionally biased region" description="Low complexity" evidence="7">
    <location>
        <begin position="495"/>
        <end position="518"/>
    </location>
</feature>
<dbReference type="Gene3D" id="1.10.510.10">
    <property type="entry name" value="Transferase(Phosphotransferase) domain 1"/>
    <property type="match status" value="1"/>
</dbReference>
<organism evidence="10 11">
    <name type="scientific">Chlamydomonas reinhardtii</name>
    <name type="common">Chlamydomonas smithii</name>
    <dbReference type="NCBI Taxonomy" id="3055"/>
    <lineage>
        <taxon>Eukaryota</taxon>
        <taxon>Viridiplantae</taxon>
        <taxon>Chlorophyta</taxon>
        <taxon>core chlorophytes</taxon>
        <taxon>Chlorophyceae</taxon>
        <taxon>CS clade</taxon>
        <taxon>Chlamydomonadales</taxon>
        <taxon>Chlamydomonadaceae</taxon>
        <taxon>Chlamydomonas</taxon>
    </lineage>
</organism>
<dbReference type="InterPro" id="IPR000719">
    <property type="entry name" value="Prot_kinase_dom"/>
</dbReference>
<feature type="transmembrane region" description="Helical" evidence="8">
    <location>
        <begin position="393"/>
        <end position="413"/>
    </location>
</feature>
<dbReference type="RefSeq" id="XP_042917707.1">
    <property type="nucleotide sequence ID" value="XM_043069732.1"/>
</dbReference>
<feature type="region of interest" description="Disordered" evidence="7">
    <location>
        <begin position="1255"/>
        <end position="1385"/>
    </location>
</feature>
<dbReference type="InterPro" id="IPR051681">
    <property type="entry name" value="Ser/Thr_Kinases-Pseudokinases"/>
</dbReference>
<dbReference type="Gene3D" id="3.30.200.20">
    <property type="entry name" value="Phosphorylase Kinase, domain 1"/>
    <property type="match status" value="1"/>
</dbReference>
<evidence type="ECO:0000256" key="5">
    <source>
        <dbReference type="ARBA" id="ARBA00022840"/>
    </source>
</evidence>
<gene>
    <name evidence="10" type="ORF">CHLRE_13g589500v5</name>
</gene>
<evidence type="ECO:0000256" key="1">
    <source>
        <dbReference type="ARBA" id="ARBA00022527"/>
    </source>
</evidence>
<keyword evidence="8" id="KW-0812">Transmembrane</keyword>
<evidence type="ECO:0000256" key="6">
    <source>
        <dbReference type="PROSITE-ProRule" id="PRU10141"/>
    </source>
</evidence>
<name>A0A2K3D107_CHLRE</name>
<feature type="compositionally biased region" description="Low complexity" evidence="7">
    <location>
        <begin position="700"/>
        <end position="711"/>
    </location>
</feature>
<dbReference type="STRING" id="3055.A0A2K3D107"/>
<proteinExistence type="predicted"/>
<feature type="compositionally biased region" description="Low complexity" evidence="7">
    <location>
        <begin position="475"/>
        <end position="486"/>
    </location>
</feature>
<protein>
    <recommendedName>
        <fullName evidence="9">Protein kinase domain-containing protein</fullName>
    </recommendedName>
</protein>
<evidence type="ECO:0000256" key="2">
    <source>
        <dbReference type="ARBA" id="ARBA00022679"/>
    </source>
</evidence>
<dbReference type="SMART" id="SM00220">
    <property type="entry name" value="S_TKc"/>
    <property type="match status" value="1"/>
</dbReference>
<dbReference type="PROSITE" id="PS00108">
    <property type="entry name" value="PROTEIN_KINASE_ST"/>
    <property type="match status" value="1"/>
</dbReference>
<feature type="region of interest" description="Disordered" evidence="7">
    <location>
        <begin position="948"/>
        <end position="1027"/>
    </location>
</feature>